<dbReference type="PANTHER" id="PTHR36932">
    <property type="entry name" value="CAPSULAR POLYSACCHARIDE BIOSYNTHESIS PROTEIN"/>
    <property type="match status" value="1"/>
</dbReference>
<accession>A0ABR7GPI5</accession>
<dbReference type="InterPro" id="IPR053158">
    <property type="entry name" value="CapK_Type1_Caps_Biosynth"/>
</dbReference>
<evidence type="ECO:0008006" key="3">
    <source>
        <dbReference type="Google" id="ProtNLM"/>
    </source>
</evidence>
<dbReference type="SUPFAM" id="SSF56349">
    <property type="entry name" value="DNA breaking-rejoining enzymes"/>
    <property type="match status" value="1"/>
</dbReference>
<dbReference type="Gene3D" id="3.40.50.12780">
    <property type="entry name" value="N-terminal domain of ligase-like"/>
    <property type="match status" value="1"/>
</dbReference>
<gene>
    <name evidence="1" type="ORF">H8S02_09680</name>
</gene>
<dbReference type="InterPro" id="IPR042099">
    <property type="entry name" value="ANL_N_sf"/>
</dbReference>
<keyword evidence="2" id="KW-1185">Reference proteome</keyword>
<protein>
    <recommendedName>
        <fullName evidence="3">Phenylacetate-CoA ligase</fullName>
    </recommendedName>
</protein>
<dbReference type="RefSeq" id="WP_186970348.1">
    <property type="nucleotide sequence ID" value="NZ_JACOPK010000008.1"/>
</dbReference>
<dbReference type="InterPro" id="IPR011010">
    <property type="entry name" value="DNA_brk_join_enz"/>
</dbReference>
<name>A0ABR7GPI5_9FIRM</name>
<dbReference type="Proteomes" id="UP000641741">
    <property type="component" value="Unassembled WGS sequence"/>
</dbReference>
<dbReference type="PANTHER" id="PTHR36932:SF1">
    <property type="entry name" value="CAPSULAR POLYSACCHARIDE BIOSYNTHESIS PROTEIN"/>
    <property type="match status" value="1"/>
</dbReference>
<comment type="caution">
    <text evidence="1">The sequence shown here is derived from an EMBL/GenBank/DDBJ whole genome shotgun (WGS) entry which is preliminary data.</text>
</comment>
<evidence type="ECO:0000313" key="2">
    <source>
        <dbReference type="Proteomes" id="UP000641741"/>
    </source>
</evidence>
<dbReference type="EMBL" id="JACOPK010000008">
    <property type="protein sequence ID" value="MBC5696212.1"/>
    <property type="molecule type" value="Genomic_DNA"/>
</dbReference>
<proteinExistence type="predicted"/>
<organism evidence="1 2">
    <name type="scientific">Agathobaculum hominis</name>
    <dbReference type="NCBI Taxonomy" id="2763014"/>
    <lineage>
        <taxon>Bacteria</taxon>
        <taxon>Bacillati</taxon>
        <taxon>Bacillota</taxon>
        <taxon>Clostridia</taxon>
        <taxon>Eubacteriales</taxon>
        <taxon>Butyricicoccaceae</taxon>
        <taxon>Agathobaculum</taxon>
    </lineage>
</organism>
<sequence length="213" mass="24489">MARPQLVWHHPGKPQCHALGQSDRAQQAGSAEKWQEDLIARVFDCPVANEYGARDAGILAYTCPSGGIHITAENCIIEVLDPVTYEPVLNGQSGVLAITDLTNYVQPRLRYMLGDMGTLSTEECCCGRRLPLVPIIEKELLQRREEQMQNQKLYRKSYDTNYLDFVFVNDMGTLFKPDYITRHFKELLQRNNLKVIRVHDLRHPYVKHTTKNF</sequence>
<reference evidence="1 2" key="1">
    <citation type="submission" date="2020-08" db="EMBL/GenBank/DDBJ databases">
        <title>Genome public.</title>
        <authorList>
            <person name="Liu C."/>
            <person name="Sun Q."/>
        </authorList>
    </citation>
    <scope>NUCLEOTIDE SEQUENCE [LARGE SCALE GENOMIC DNA]</scope>
    <source>
        <strain evidence="1 2">M2</strain>
    </source>
</reference>
<evidence type="ECO:0000313" key="1">
    <source>
        <dbReference type="EMBL" id="MBC5696212.1"/>
    </source>
</evidence>
<dbReference type="SUPFAM" id="SSF56801">
    <property type="entry name" value="Acetyl-CoA synthetase-like"/>
    <property type="match status" value="1"/>
</dbReference>